<organism evidence="1 2">
    <name type="scientific">Flavonifractor plautii</name>
    <name type="common">Fusobacterium plautii</name>
    <dbReference type="NCBI Taxonomy" id="292800"/>
    <lineage>
        <taxon>Bacteria</taxon>
        <taxon>Bacillati</taxon>
        <taxon>Bacillota</taxon>
        <taxon>Clostridia</taxon>
        <taxon>Eubacteriales</taxon>
        <taxon>Oscillospiraceae</taxon>
        <taxon>Flavonifractor</taxon>
    </lineage>
</organism>
<proteinExistence type="predicted"/>
<dbReference type="KEGG" id="fpla:A4U99_14945"/>
<evidence type="ECO:0000313" key="2">
    <source>
        <dbReference type="Proteomes" id="UP000595792"/>
    </source>
</evidence>
<protein>
    <recommendedName>
        <fullName evidence="3">Mobilization protein</fullName>
    </recommendedName>
</protein>
<dbReference type="Proteomes" id="UP000595792">
    <property type="component" value="Chromosome"/>
</dbReference>
<dbReference type="InterPro" id="IPR053842">
    <property type="entry name" value="NikA-like"/>
</dbReference>
<dbReference type="RefSeq" id="WP_065535344.1">
    <property type="nucleotide sequence ID" value="NZ_CP015406.2"/>
</dbReference>
<name>A0AAX1KG09_FLAPL</name>
<evidence type="ECO:0008006" key="3">
    <source>
        <dbReference type="Google" id="ProtNLM"/>
    </source>
</evidence>
<sequence>MTDRKRTTAIQVRVTEQEKQKLERQARRCGLSLSGYLRRVGTSKSAAVFPRQRFHALYQQVNVLRDNLTTQPMERTAAQLDELAGKILTVYTSEGTDDGSN</sequence>
<accession>A0AAX1KG09</accession>
<dbReference type="EMBL" id="CP065315">
    <property type="protein sequence ID" value="QQR04822.1"/>
    <property type="molecule type" value="Genomic_DNA"/>
</dbReference>
<gene>
    <name evidence="1" type="ORF">I5Q84_12625</name>
</gene>
<reference evidence="1 2" key="1">
    <citation type="submission" date="2020-11" db="EMBL/GenBank/DDBJ databases">
        <title>Closed and high quality bacterial genomes of the OMM12 community.</title>
        <authorList>
            <person name="Marbouty M."/>
            <person name="Lamy-Besnier Q."/>
            <person name="Debarbieux L."/>
            <person name="Koszul R."/>
        </authorList>
    </citation>
    <scope>NUCLEOTIDE SEQUENCE [LARGE SCALE GENOMIC DNA]</scope>
    <source>
        <strain evidence="1 2">YL31</strain>
    </source>
</reference>
<dbReference type="AlphaFoldDB" id="A0AAX1KG09"/>
<evidence type="ECO:0000313" key="1">
    <source>
        <dbReference type="EMBL" id="QQR04822.1"/>
    </source>
</evidence>
<dbReference type="Pfam" id="PF21983">
    <property type="entry name" value="NikA-like"/>
    <property type="match status" value="1"/>
</dbReference>